<feature type="domain" description="Tyrosine specific protein phosphatases" evidence="14">
    <location>
        <begin position="1326"/>
        <end position="1399"/>
    </location>
</feature>
<evidence type="ECO:0000256" key="8">
    <source>
        <dbReference type="ARBA" id="ARBA00023136"/>
    </source>
</evidence>
<dbReference type="Proteomes" id="UP000783686">
    <property type="component" value="Unassembled WGS sequence"/>
</dbReference>
<proteinExistence type="predicted"/>
<feature type="domain" description="Tyrosine specific protein phosphatases" evidence="14">
    <location>
        <begin position="1036"/>
        <end position="1107"/>
    </location>
</feature>
<evidence type="ECO:0000256" key="9">
    <source>
        <dbReference type="ARBA" id="ARBA00023180"/>
    </source>
</evidence>
<evidence type="ECO:0000313" key="17">
    <source>
        <dbReference type="Proteomes" id="UP000614601"/>
    </source>
</evidence>
<dbReference type="SMART" id="SM00404">
    <property type="entry name" value="PTPc_motif"/>
    <property type="match status" value="2"/>
</dbReference>
<evidence type="ECO:0000256" key="10">
    <source>
        <dbReference type="ARBA" id="ARBA00051722"/>
    </source>
</evidence>
<feature type="domain" description="Fibronectin type-III" evidence="15">
    <location>
        <begin position="46"/>
        <end position="151"/>
    </location>
</feature>
<dbReference type="CDD" id="cd00063">
    <property type="entry name" value="FN3"/>
    <property type="match status" value="1"/>
</dbReference>
<dbReference type="PROSITE" id="PS50853">
    <property type="entry name" value="FN3"/>
    <property type="match status" value="2"/>
</dbReference>
<dbReference type="PROSITE" id="PS50055">
    <property type="entry name" value="TYR_PHOSPHATASE_PTP"/>
    <property type="match status" value="2"/>
</dbReference>
<dbReference type="EMBL" id="CAJFDH010000002">
    <property type="protein sequence ID" value="CAD5209068.1"/>
    <property type="molecule type" value="Genomic_DNA"/>
</dbReference>
<feature type="transmembrane region" description="Helical" evidence="12">
    <location>
        <begin position="609"/>
        <end position="633"/>
    </location>
</feature>
<dbReference type="InterPro" id="IPR000387">
    <property type="entry name" value="Tyr_Pase_dom"/>
</dbReference>
<evidence type="ECO:0000256" key="5">
    <source>
        <dbReference type="ARBA" id="ARBA00022801"/>
    </source>
</evidence>
<feature type="domain" description="Tyrosine-protein phosphatase" evidence="13">
    <location>
        <begin position="841"/>
        <end position="1116"/>
    </location>
</feature>
<accession>A0A811K166</accession>
<dbReference type="FunFam" id="3.90.190.10:FF:000102">
    <property type="entry name" value="Receptor-type tyrosine-protein phosphatase"/>
    <property type="match status" value="1"/>
</dbReference>
<dbReference type="EMBL" id="CAJFCW020000002">
    <property type="protein sequence ID" value="CAG9088391.1"/>
    <property type="molecule type" value="Genomic_DNA"/>
</dbReference>
<dbReference type="InterPro" id="IPR000242">
    <property type="entry name" value="PTP_cat"/>
</dbReference>
<dbReference type="SUPFAM" id="SSF49265">
    <property type="entry name" value="Fibronectin type III"/>
    <property type="match status" value="2"/>
</dbReference>
<dbReference type="InterPro" id="IPR013783">
    <property type="entry name" value="Ig-like_fold"/>
</dbReference>
<gene>
    <name evidence="16" type="ORF">BOKJ2_LOCUS2495</name>
</gene>
<feature type="region of interest" description="Disordered" evidence="11">
    <location>
        <begin position="475"/>
        <end position="494"/>
    </location>
</feature>
<dbReference type="SUPFAM" id="SSF52799">
    <property type="entry name" value="(Phosphotyrosine protein) phosphatases II"/>
    <property type="match status" value="2"/>
</dbReference>
<protein>
    <recommendedName>
        <fullName evidence="2">protein-tyrosine-phosphatase</fullName>
        <ecNumber evidence="2">3.1.3.48</ecNumber>
    </recommendedName>
</protein>
<evidence type="ECO:0000256" key="4">
    <source>
        <dbReference type="ARBA" id="ARBA00022729"/>
    </source>
</evidence>
<evidence type="ECO:0000259" key="15">
    <source>
        <dbReference type="PROSITE" id="PS50853"/>
    </source>
</evidence>
<dbReference type="PROSITE" id="PS50056">
    <property type="entry name" value="TYR_PHOSPHATASE_2"/>
    <property type="match status" value="2"/>
</dbReference>
<keyword evidence="9" id="KW-0325">Glycoprotein</keyword>
<dbReference type="GO" id="GO:0004725">
    <property type="term" value="F:protein tyrosine phosphatase activity"/>
    <property type="evidence" value="ECO:0007669"/>
    <property type="project" value="UniProtKB-EC"/>
</dbReference>
<feature type="domain" description="Fibronectin type-III" evidence="15">
    <location>
        <begin position="153"/>
        <end position="259"/>
    </location>
</feature>
<evidence type="ECO:0000313" key="16">
    <source>
        <dbReference type="EMBL" id="CAD5209068.1"/>
    </source>
</evidence>
<dbReference type="Gene3D" id="3.90.190.10">
    <property type="entry name" value="Protein tyrosine phosphatase superfamily"/>
    <property type="match status" value="2"/>
</dbReference>
<keyword evidence="17" id="KW-1185">Reference proteome</keyword>
<name>A0A811K166_9BILA</name>
<keyword evidence="7 12" id="KW-1133">Transmembrane helix</keyword>
<feature type="domain" description="Tyrosine-protein phosphatase" evidence="13">
    <location>
        <begin position="1144"/>
        <end position="1408"/>
    </location>
</feature>
<evidence type="ECO:0000256" key="11">
    <source>
        <dbReference type="SAM" id="MobiDB-lite"/>
    </source>
</evidence>
<dbReference type="InterPro" id="IPR050348">
    <property type="entry name" value="Protein-Tyr_Phosphatase"/>
</dbReference>
<dbReference type="EC" id="3.1.3.48" evidence="2"/>
<comment type="catalytic activity">
    <reaction evidence="10">
        <text>O-phospho-L-tyrosyl-[protein] + H2O = L-tyrosyl-[protein] + phosphate</text>
        <dbReference type="Rhea" id="RHEA:10684"/>
        <dbReference type="Rhea" id="RHEA-COMP:10136"/>
        <dbReference type="Rhea" id="RHEA-COMP:20101"/>
        <dbReference type="ChEBI" id="CHEBI:15377"/>
        <dbReference type="ChEBI" id="CHEBI:43474"/>
        <dbReference type="ChEBI" id="CHEBI:46858"/>
        <dbReference type="ChEBI" id="CHEBI:61978"/>
        <dbReference type="EC" id="3.1.3.48"/>
    </reaction>
</comment>
<organism evidence="16 17">
    <name type="scientific">Bursaphelenchus okinawaensis</name>
    <dbReference type="NCBI Taxonomy" id="465554"/>
    <lineage>
        <taxon>Eukaryota</taxon>
        <taxon>Metazoa</taxon>
        <taxon>Ecdysozoa</taxon>
        <taxon>Nematoda</taxon>
        <taxon>Chromadorea</taxon>
        <taxon>Rhabditida</taxon>
        <taxon>Tylenchina</taxon>
        <taxon>Tylenchomorpha</taxon>
        <taxon>Aphelenchoidea</taxon>
        <taxon>Aphelenchoididae</taxon>
        <taxon>Bursaphelenchus</taxon>
    </lineage>
</organism>
<keyword evidence="4" id="KW-0732">Signal</keyword>
<dbReference type="Pfam" id="PF00102">
    <property type="entry name" value="Y_phosphatase"/>
    <property type="match status" value="2"/>
</dbReference>
<dbReference type="SMART" id="SM00194">
    <property type="entry name" value="PTPc"/>
    <property type="match status" value="2"/>
</dbReference>
<keyword evidence="6" id="KW-0904">Protein phosphatase</keyword>
<evidence type="ECO:0000256" key="6">
    <source>
        <dbReference type="ARBA" id="ARBA00022912"/>
    </source>
</evidence>
<dbReference type="OrthoDB" id="10253954at2759"/>
<evidence type="ECO:0000256" key="7">
    <source>
        <dbReference type="ARBA" id="ARBA00022989"/>
    </source>
</evidence>
<dbReference type="PANTHER" id="PTHR19134:SF531">
    <property type="entry name" value="TYROSINE-PROTEIN PHOSPHATASE LAR"/>
    <property type="match status" value="1"/>
</dbReference>
<keyword evidence="3 12" id="KW-0812">Transmembrane</keyword>
<evidence type="ECO:0000259" key="13">
    <source>
        <dbReference type="PROSITE" id="PS50055"/>
    </source>
</evidence>
<dbReference type="InterPro" id="IPR036116">
    <property type="entry name" value="FN3_sf"/>
</dbReference>
<comment type="caution">
    <text evidence="16">The sequence shown here is derived from an EMBL/GenBank/DDBJ whole genome shotgun (WGS) entry which is preliminary data.</text>
</comment>
<dbReference type="PROSITE" id="PS00383">
    <property type="entry name" value="TYR_PHOSPHATASE_1"/>
    <property type="match status" value="1"/>
</dbReference>
<dbReference type="PRINTS" id="PR00700">
    <property type="entry name" value="PRTYPHPHTASE"/>
</dbReference>
<sequence length="1411" mass="159887">MATWRPKYQPPIWKTNDNPRATAHKERQSVLTAVMQSLLRQALVGPPANVSVQALTNDSVVIQWDFDEAANGGLADGFVVKYIHEPGREEHSAQNMDSWKPQSVMDPKARHLEIGKLTAHKPYAFCVLAIKNSRLGPCSDPPTTIEKLVPTRVVQNLHVQYKTSQSVALHWDFDSTLSQNSNLGFYIKQTGIKMYRTQFLKPEKLTAPGFERRISGTERNFLWSNLRPYMNYTFKVGVYSLDDGKVFWPRELTVRTDPTGPPLVDTPEFVESKQTSTVDLKITPATEEHGPISHYWIVIIPGNYSKEDVMNVDPQHLIQATNRWHQNLQKMPKISAKPAKRDLQRFEREAHYVKVWEMNGGNIYNMGGVEETEGQLEDFNVFDDEKMISESSFDSDNARELSWTEEKFADGETLTFSREQFQKDAVVLLTDSNDFDEEVDAEQKAGVQEEKVSRKRKLSLLGWDEDKITPIKNKRVKRSKRRHRRHGDRKTREPISMLSPKSLQGVYVTAQLSAIQVEKMMIDNTLFTVGDGKEYGGFWNMPLDHDAQFRVMSRAFAAEQSNTRYDRPFEYRAPMQEPASKLFTDSMISEPFSAKPVLMSRIASRTSTILFLGPAIALIFLVLVVGMLVAWYLKCSRKGSPARNFSLGNGTLSNRHGSITKIALGSDFAQINGNGNGLYNNPGARLNETSKLLNGHSNGGADLPNNMQLTNQYATTPRNGNYHQSDNGMFDIYGHQSISQSNLNDGFTDGIYGHHTLPNMHAGGMGMGTLGMGQNGTLGMGQMNGLGGINGLGQGIGEGIMNPLSAHHSMALNGYNVDQAIPMNEFRMRVESLKANGNDGFIKEFESIDTDQHFTWENSNMEVNKPKNRYANVIAYDHSRVVLKTVTRSATGGPRALGIDGCYDEEEEPGSDYINANYINGYSKKEKAYIATQGPLPETFADFWRMVWEQDSAIIVMLTKLEERSRIKCSQYWPSKVTATYGHIRVTVLDTNELAHYTIRTMRLEHMQEKQVREIKHAQFTSWPDHGVPDHPTPFLMFLKRVRTLNPHNAGPIITHCSAGVGRTGAYIVVDCMTESIHAQGAVDIYGCVKSLRAQRIYMVQTDEQYVFIHDAVLDAINSGSTEIPVSKFEKHISTHIVGPSNTVDREFESLLALQPPNASFHAATMPFNIKKNRSPNQLPYDSNRVQLSRIRDVEGSDYINASWIDSYRKRGQFIAAQAPMMDTVIEFWRMIWECDVGIVVYLNGIPDSIPKKEHEKYAEYWPQHASMLRYDQYLVETKKFVENETYALREFEVTDDVTKETRTIRHMQYLRWPERDLPDNETSFNQYIQLVSQTQQQFGYSGPILVHCTNGAARTGVFIAMSIIMERIAAENVVDVFTTVKMLRAQRPNMVESKRELVFIYMAALDFISQ</sequence>
<comment type="subcellular location">
    <subcellularLocation>
        <location evidence="1">Membrane</location>
        <topology evidence="1">Single-pass type I membrane protein</topology>
    </subcellularLocation>
</comment>
<dbReference type="InterPro" id="IPR003961">
    <property type="entry name" value="FN3_dom"/>
</dbReference>
<dbReference type="PANTHER" id="PTHR19134">
    <property type="entry name" value="RECEPTOR-TYPE TYROSINE-PROTEIN PHOSPHATASE"/>
    <property type="match status" value="1"/>
</dbReference>
<feature type="compositionally biased region" description="Basic residues" evidence="11">
    <location>
        <begin position="475"/>
        <end position="489"/>
    </location>
</feature>
<keyword evidence="8 12" id="KW-0472">Membrane</keyword>
<dbReference type="GO" id="GO:0045202">
    <property type="term" value="C:synapse"/>
    <property type="evidence" value="ECO:0007669"/>
    <property type="project" value="UniProtKB-ARBA"/>
</dbReference>
<dbReference type="SMART" id="SM00060">
    <property type="entry name" value="FN3"/>
    <property type="match status" value="2"/>
</dbReference>
<reference evidence="16" key="1">
    <citation type="submission" date="2020-09" db="EMBL/GenBank/DDBJ databases">
        <authorList>
            <person name="Kikuchi T."/>
        </authorList>
    </citation>
    <scope>NUCLEOTIDE SEQUENCE</scope>
    <source>
        <strain evidence="16">SH1</strain>
    </source>
</reference>
<dbReference type="FunFam" id="3.90.190.10:FF:000088">
    <property type="entry name" value="Receptor protein-tyrosine phosphatase LAR"/>
    <property type="match status" value="1"/>
</dbReference>
<evidence type="ECO:0000256" key="1">
    <source>
        <dbReference type="ARBA" id="ARBA00004479"/>
    </source>
</evidence>
<dbReference type="Proteomes" id="UP000614601">
    <property type="component" value="Unassembled WGS sequence"/>
</dbReference>
<keyword evidence="5" id="KW-0378">Hydrolase</keyword>
<dbReference type="InterPro" id="IPR003595">
    <property type="entry name" value="Tyr_Pase_cat"/>
</dbReference>
<dbReference type="InterPro" id="IPR016130">
    <property type="entry name" value="Tyr_Pase_AS"/>
</dbReference>
<evidence type="ECO:0000256" key="2">
    <source>
        <dbReference type="ARBA" id="ARBA00013064"/>
    </source>
</evidence>
<feature type="region of interest" description="Disordered" evidence="11">
    <location>
        <begin position="1"/>
        <end position="21"/>
    </location>
</feature>
<evidence type="ECO:0000259" key="14">
    <source>
        <dbReference type="PROSITE" id="PS50056"/>
    </source>
</evidence>
<dbReference type="Gene3D" id="2.60.40.10">
    <property type="entry name" value="Immunoglobulins"/>
    <property type="match status" value="2"/>
</dbReference>
<dbReference type="Pfam" id="PF23144">
    <property type="entry name" value="Fn3_PTPRU"/>
    <property type="match status" value="1"/>
</dbReference>
<dbReference type="InterPro" id="IPR029021">
    <property type="entry name" value="Prot-tyrosine_phosphatase-like"/>
</dbReference>
<dbReference type="InterPro" id="IPR057598">
    <property type="entry name" value="Fn3_PTPRU"/>
</dbReference>
<evidence type="ECO:0000256" key="12">
    <source>
        <dbReference type="SAM" id="Phobius"/>
    </source>
</evidence>
<dbReference type="GO" id="GO:0016020">
    <property type="term" value="C:membrane"/>
    <property type="evidence" value="ECO:0007669"/>
    <property type="project" value="UniProtKB-SubCell"/>
</dbReference>
<evidence type="ECO:0000256" key="3">
    <source>
        <dbReference type="ARBA" id="ARBA00022692"/>
    </source>
</evidence>